<gene>
    <name evidence="2" type="ORF">DCCM_2849</name>
</gene>
<name>A0A2L2XBP8_9FIRM</name>
<accession>A0A2L2XBP8</accession>
<evidence type="ECO:0000256" key="1">
    <source>
        <dbReference type="ARBA" id="ARBA00022649"/>
    </source>
</evidence>
<dbReference type="InterPro" id="IPR035093">
    <property type="entry name" value="RelE/ParE_toxin_dom_sf"/>
</dbReference>
<organism evidence="2 3">
    <name type="scientific">Desulfocucumis palustris</name>
    <dbReference type="NCBI Taxonomy" id="1898651"/>
    <lineage>
        <taxon>Bacteria</taxon>
        <taxon>Bacillati</taxon>
        <taxon>Bacillota</taxon>
        <taxon>Clostridia</taxon>
        <taxon>Eubacteriales</taxon>
        <taxon>Desulfocucumaceae</taxon>
        <taxon>Desulfocucumis</taxon>
    </lineage>
</organism>
<evidence type="ECO:0000313" key="2">
    <source>
        <dbReference type="EMBL" id="GBF33739.1"/>
    </source>
</evidence>
<dbReference type="AlphaFoldDB" id="A0A2L2XBP8"/>
<comment type="caution">
    <text evidence="2">The sequence shown here is derived from an EMBL/GenBank/DDBJ whole genome shotgun (WGS) entry which is preliminary data.</text>
</comment>
<keyword evidence="3" id="KW-1185">Reference proteome</keyword>
<protein>
    <recommendedName>
        <fullName evidence="4">Death on curing protein</fullName>
    </recommendedName>
</protein>
<sequence length="105" mass="12534">MKQYKIQITYIAISDMEEIYYYIAEQLQAPETAMEQYNRIADAIETLDTYPERVKLMETEEERALELRQMPVDNFSVFFHIREDRVIITNVLYSASDIAKRLRDS</sequence>
<evidence type="ECO:0000313" key="3">
    <source>
        <dbReference type="Proteomes" id="UP000239549"/>
    </source>
</evidence>
<dbReference type="Pfam" id="PF05016">
    <property type="entry name" value="ParE_toxin"/>
    <property type="match status" value="1"/>
</dbReference>
<dbReference type="InterPro" id="IPR007712">
    <property type="entry name" value="RelE/ParE_toxin"/>
</dbReference>
<dbReference type="EMBL" id="BFAV01000119">
    <property type="protein sequence ID" value="GBF33739.1"/>
    <property type="molecule type" value="Genomic_DNA"/>
</dbReference>
<dbReference type="Gene3D" id="3.30.2310.20">
    <property type="entry name" value="RelE-like"/>
    <property type="match status" value="1"/>
</dbReference>
<dbReference type="OrthoDB" id="361440at2"/>
<reference evidence="3" key="1">
    <citation type="submission" date="2018-02" db="EMBL/GenBank/DDBJ databases">
        <title>Genome sequence of Desulfocucumis palustris strain NAW-5.</title>
        <authorList>
            <person name="Watanabe M."/>
            <person name="Kojima H."/>
            <person name="Fukui M."/>
        </authorList>
    </citation>
    <scope>NUCLEOTIDE SEQUENCE [LARGE SCALE GENOMIC DNA]</scope>
    <source>
        <strain evidence="3">NAW-5</strain>
    </source>
</reference>
<evidence type="ECO:0008006" key="4">
    <source>
        <dbReference type="Google" id="ProtNLM"/>
    </source>
</evidence>
<dbReference type="Proteomes" id="UP000239549">
    <property type="component" value="Unassembled WGS sequence"/>
</dbReference>
<proteinExistence type="predicted"/>
<dbReference type="RefSeq" id="WP_104372087.1">
    <property type="nucleotide sequence ID" value="NZ_BFAV01000119.1"/>
</dbReference>
<keyword evidence="1" id="KW-1277">Toxin-antitoxin system</keyword>